<evidence type="ECO:0000256" key="2">
    <source>
        <dbReference type="ARBA" id="ARBA00022840"/>
    </source>
</evidence>
<accession>A0A917EIY5</accession>
<dbReference type="AlphaFoldDB" id="A0A917EIY5"/>
<organism evidence="4 5">
    <name type="scientific">Actibacterium pelagium</name>
    <dbReference type="NCBI Taxonomy" id="2029103"/>
    <lineage>
        <taxon>Bacteria</taxon>
        <taxon>Pseudomonadati</taxon>
        <taxon>Pseudomonadota</taxon>
        <taxon>Alphaproteobacteria</taxon>
        <taxon>Rhodobacterales</taxon>
        <taxon>Roseobacteraceae</taxon>
        <taxon>Actibacterium</taxon>
    </lineage>
</organism>
<dbReference type="PANTHER" id="PTHR24220">
    <property type="entry name" value="IMPORT ATP-BINDING PROTEIN"/>
    <property type="match status" value="1"/>
</dbReference>
<dbReference type="InterPro" id="IPR017871">
    <property type="entry name" value="ABC_transporter-like_CS"/>
</dbReference>
<evidence type="ECO:0000313" key="5">
    <source>
        <dbReference type="Proteomes" id="UP000606730"/>
    </source>
</evidence>
<keyword evidence="1" id="KW-0547">Nucleotide-binding</keyword>
<keyword evidence="5" id="KW-1185">Reference proteome</keyword>
<dbReference type="GO" id="GO:0022857">
    <property type="term" value="F:transmembrane transporter activity"/>
    <property type="evidence" value="ECO:0007669"/>
    <property type="project" value="TreeGrafter"/>
</dbReference>
<dbReference type="GO" id="GO:0005886">
    <property type="term" value="C:plasma membrane"/>
    <property type="evidence" value="ECO:0007669"/>
    <property type="project" value="TreeGrafter"/>
</dbReference>
<dbReference type="PANTHER" id="PTHR24220:SF684">
    <property type="entry name" value="FE(3+) IONS IMPORT ATP-BINDING PROTEIN FBPC"/>
    <property type="match status" value="1"/>
</dbReference>
<name>A0A917EIY5_9RHOB</name>
<dbReference type="InterPro" id="IPR015854">
    <property type="entry name" value="ABC_transpr_LolD-like"/>
</dbReference>
<dbReference type="GO" id="GO:0016887">
    <property type="term" value="F:ATP hydrolysis activity"/>
    <property type="evidence" value="ECO:0007669"/>
    <property type="project" value="InterPro"/>
</dbReference>
<dbReference type="Proteomes" id="UP000606730">
    <property type="component" value="Unassembled WGS sequence"/>
</dbReference>
<dbReference type="EMBL" id="BMKN01000001">
    <property type="protein sequence ID" value="GGE48660.1"/>
    <property type="molecule type" value="Genomic_DNA"/>
</dbReference>
<dbReference type="SMART" id="SM00382">
    <property type="entry name" value="AAA"/>
    <property type="match status" value="1"/>
</dbReference>
<evidence type="ECO:0000259" key="3">
    <source>
        <dbReference type="PROSITE" id="PS50893"/>
    </source>
</evidence>
<dbReference type="InterPro" id="IPR027417">
    <property type="entry name" value="P-loop_NTPase"/>
</dbReference>
<reference evidence="4" key="2">
    <citation type="submission" date="2020-09" db="EMBL/GenBank/DDBJ databases">
        <authorList>
            <person name="Sun Q."/>
            <person name="Zhou Y."/>
        </authorList>
    </citation>
    <scope>NUCLEOTIDE SEQUENCE</scope>
    <source>
        <strain evidence="4">CGMCC 1.16012</strain>
    </source>
</reference>
<proteinExistence type="predicted"/>
<comment type="caution">
    <text evidence="4">The sequence shown here is derived from an EMBL/GenBank/DDBJ whole genome shotgun (WGS) entry which is preliminary data.</text>
</comment>
<keyword evidence="2 4" id="KW-0067">ATP-binding</keyword>
<evidence type="ECO:0000313" key="4">
    <source>
        <dbReference type="EMBL" id="GGE48660.1"/>
    </source>
</evidence>
<dbReference type="InterPro" id="IPR003593">
    <property type="entry name" value="AAA+_ATPase"/>
</dbReference>
<evidence type="ECO:0000256" key="1">
    <source>
        <dbReference type="ARBA" id="ARBA00022741"/>
    </source>
</evidence>
<dbReference type="Pfam" id="PF00005">
    <property type="entry name" value="ABC_tran"/>
    <property type="match status" value="1"/>
</dbReference>
<dbReference type="GO" id="GO:0005524">
    <property type="term" value="F:ATP binding"/>
    <property type="evidence" value="ECO:0007669"/>
    <property type="project" value="UniProtKB-KW"/>
</dbReference>
<protein>
    <submittedName>
        <fullName evidence="4">ABC transporter ATP-binding protein</fullName>
    </submittedName>
</protein>
<dbReference type="Gene3D" id="3.40.50.300">
    <property type="entry name" value="P-loop containing nucleotide triphosphate hydrolases"/>
    <property type="match status" value="1"/>
</dbReference>
<sequence length="237" mass="25871">MSSILPLTVKDAAVRRRGKTLIGPVDLTLGKGGVTIVVGPNGSGKTTLLRMLHGLERLADGTLDWAVPVEAARKRQAFVFQSPILMRRSVRDNLAYPLQLTGTSRSEARQTAEEWARRVGLSDALTRQAMVLSGGERQKLALARALIRDPEMVFLDEPCASLDGRATREIEEILTRAAASGTRLVMSTHDMGQARRLADDVIFMLHGKVHEIGPAAKVLEMPETAQLRAFIKGDIVE</sequence>
<dbReference type="SUPFAM" id="SSF52540">
    <property type="entry name" value="P-loop containing nucleoside triphosphate hydrolases"/>
    <property type="match status" value="1"/>
</dbReference>
<dbReference type="InterPro" id="IPR003439">
    <property type="entry name" value="ABC_transporter-like_ATP-bd"/>
</dbReference>
<dbReference type="PROSITE" id="PS00211">
    <property type="entry name" value="ABC_TRANSPORTER_1"/>
    <property type="match status" value="1"/>
</dbReference>
<gene>
    <name evidence="4" type="ORF">GCM10011517_15650</name>
</gene>
<reference evidence="4" key="1">
    <citation type="journal article" date="2014" name="Int. J. Syst. Evol. Microbiol.">
        <title>Complete genome sequence of Corynebacterium casei LMG S-19264T (=DSM 44701T), isolated from a smear-ripened cheese.</title>
        <authorList>
            <consortium name="US DOE Joint Genome Institute (JGI-PGF)"/>
            <person name="Walter F."/>
            <person name="Albersmeier A."/>
            <person name="Kalinowski J."/>
            <person name="Ruckert C."/>
        </authorList>
    </citation>
    <scope>NUCLEOTIDE SEQUENCE</scope>
    <source>
        <strain evidence="4">CGMCC 1.16012</strain>
    </source>
</reference>
<feature type="domain" description="ABC transporter" evidence="3">
    <location>
        <begin position="7"/>
        <end position="231"/>
    </location>
</feature>
<dbReference type="PROSITE" id="PS50893">
    <property type="entry name" value="ABC_TRANSPORTER_2"/>
    <property type="match status" value="1"/>
</dbReference>